<evidence type="ECO:0000313" key="3">
    <source>
        <dbReference type="Proteomes" id="UP000199013"/>
    </source>
</evidence>
<name>A0A1C3NYM6_9ACTN</name>
<accession>A0A1C3NYM6</accession>
<keyword evidence="3" id="KW-1185">Reference proteome</keyword>
<organism evidence="2 3">
    <name type="scientific">Candidatus Protofrankia californiensis</name>
    <dbReference type="NCBI Taxonomy" id="1839754"/>
    <lineage>
        <taxon>Bacteria</taxon>
        <taxon>Bacillati</taxon>
        <taxon>Actinomycetota</taxon>
        <taxon>Actinomycetes</taxon>
        <taxon>Frankiales</taxon>
        <taxon>Frankiaceae</taxon>
        <taxon>Protofrankia</taxon>
    </lineage>
</organism>
<feature type="region of interest" description="Disordered" evidence="1">
    <location>
        <begin position="124"/>
        <end position="143"/>
    </location>
</feature>
<evidence type="ECO:0000313" key="2">
    <source>
        <dbReference type="EMBL" id="SBW22679.1"/>
    </source>
</evidence>
<evidence type="ECO:0000256" key="1">
    <source>
        <dbReference type="SAM" id="MobiDB-lite"/>
    </source>
</evidence>
<protein>
    <recommendedName>
        <fullName evidence="4">FtsK domain-containing protein</fullName>
    </recommendedName>
</protein>
<dbReference type="EMBL" id="FLUV01001253">
    <property type="protein sequence ID" value="SBW22679.1"/>
    <property type="molecule type" value="Genomic_DNA"/>
</dbReference>
<reference evidence="3" key="1">
    <citation type="submission" date="2016-02" db="EMBL/GenBank/DDBJ databases">
        <authorList>
            <person name="Wibberg D."/>
        </authorList>
    </citation>
    <scope>NUCLEOTIDE SEQUENCE [LARGE SCALE GENOMIC DNA]</scope>
</reference>
<dbReference type="AlphaFoldDB" id="A0A1C3NYM6"/>
<proteinExistence type="predicted"/>
<gene>
    <name evidence="2" type="ORF">FDG2_2971</name>
</gene>
<dbReference type="Gene3D" id="3.40.50.300">
    <property type="entry name" value="P-loop containing nucleotide triphosphate hydrolases"/>
    <property type="match status" value="1"/>
</dbReference>
<feature type="compositionally biased region" description="Polar residues" evidence="1">
    <location>
        <begin position="134"/>
        <end position="143"/>
    </location>
</feature>
<evidence type="ECO:0008006" key="4">
    <source>
        <dbReference type="Google" id="ProtNLM"/>
    </source>
</evidence>
<dbReference type="InterPro" id="IPR027417">
    <property type="entry name" value="P-loop_NTPase"/>
</dbReference>
<dbReference type="Proteomes" id="UP000199013">
    <property type="component" value="Unassembled WGS sequence"/>
</dbReference>
<sequence length="143" mass="15256">MELDDAIVDVSGPVAVVIDDAELLADGLAADALERIIRGARDDGNLVIAAGTTEDLAVQRYRGWLATLRRDKHGLLLNPSSYVDGEIFDVRLPRSTRGGWPSGRALLVERGSTTPVQIPLWTPSDIQPGFSPGPGSTASLLRV</sequence>